<name>W1XTL9_9ZZZZ</name>
<comment type="caution">
    <text evidence="1">The sequence shown here is derived from an EMBL/GenBank/DDBJ whole genome shotgun (WGS) entry which is preliminary data.</text>
</comment>
<gene>
    <name evidence="1" type="ORF">Q604_UNBC13315G0001</name>
</gene>
<reference evidence="1" key="1">
    <citation type="submission" date="2013-12" db="EMBL/GenBank/DDBJ databases">
        <title>A Varibaculum cambriense genome reconstructed from a premature infant gut community with otherwise low bacterial novelty that shifts toward anaerobic metabolism during the third week of life.</title>
        <authorList>
            <person name="Brown C.T."/>
            <person name="Sharon I."/>
            <person name="Thomas B.C."/>
            <person name="Castelle C.J."/>
            <person name="Morowitz M.J."/>
            <person name="Banfield J.F."/>
        </authorList>
    </citation>
    <scope>NUCLEOTIDE SEQUENCE</scope>
</reference>
<proteinExistence type="predicted"/>
<dbReference type="EMBL" id="AZMM01013315">
    <property type="protein sequence ID" value="ETJ32219.1"/>
    <property type="molecule type" value="Genomic_DNA"/>
</dbReference>
<evidence type="ECO:0000313" key="1">
    <source>
        <dbReference type="EMBL" id="ETJ32219.1"/>
    </source>
</evidence>
<accession>W1XTL9</accession>
<feature type="non-terminal residue" evidence="1">
    <location>
        <position position="1"/>
    </location>
</feature>
<sequence>KNTGNIISYTNTWDNNISLPDISQAISKNDAFNKYNEPENFGLQYVLNENNTVGLVYNFSGEDMVYY</sequence>
<dbReference type="AlphaFoldDB" id="W1XTL9"/>
<feature type="non-terminal residue" evidence="1">
    <location>
        <position position="67"/>
    </location>
</feature>
<protein>
    <submittedName>
        <fullName evidence="1">Peptidase/S-layer protein</fullName>
    </submittedName>
</protein>
<organism evidence="1">
    <name type="scientific">human gut metagenome</name>
    <dbReference type="NCBI Taxonomy" id="408170"/>
    <lineage>
        <taxon>unclassified sequences</taxon>
        <taxon>metagenomes</taxon>
        <taxon>organismal metagenomes</taxon>
    </lineage>
</organism>